<dbReference type="PANTHER" id="PTHR10366:SF843">
    <property type="entry name" value="TETRAKETIDE ALPHA-PYRONE REDUCTASE 1-LIKE"/>
    <property type="match status" value="1"/>
</dbReference>
<protein>
    <recommendedName>
        <fullName evidence="4">NAD-dependent epimerase/dehydratase domain-containing protein</fullName>
    </recommendedName>
</protein>
<evidence type="ECO:0000256" key="1">
    <source>
        <dbReference type="ARBA" id="ARBA00022857"/>
    </source>
</evidence>
<dbReference type="InterPro" id="IPR036291">
    <property type="entry name" value="NAD(P)-bd_dom_sf"/>
</dbReference>
<feature type="domain" description="NAD-dependent epimerase/dehydratase" evidence="4">
    <location>
        <begin position="559"/>
        <end position="785"/>
    </location>
</feature>
<dbReference type="GO" id="GO:0016616">
    <property type="term" value="F:oxidoreductase activity, acting on the CH-OH group of donors, NAD or NADP as acceptor"/>
    <property type="evidence" value="ECO:0007669"/>
    <property type="project" value="TreeGrafter"/>
</dbReference>
<dbReference type="CDD" id="cd08958">
    <property type="entry name" value="FR_SDR_e"/>
    <property type="match status" value="2"/>
</dbReference>
<reference evidence="5" key="2">
    <citation type="submission" date="2021-03" db="UniProtKB">
        <authorList>
            <consortium name="EnsemblPlants"/>
        </authorList>
    </citation>
    <scope>IDENTIFICATION</scope>
</reference>
<accession>A0A803KM83</accession>
<dbReference type="Gene3D" id="3.40.50.720">
    <property type="entry name" value="NAD(P)-binding Rossmann-like Domain"/>
    <property type="match status" value="4"/>
</dbReference>
<evidence type="ECO:0000256" key="3">
    <source>
        <dbReference type="ARBA" id="ARBA00023445"/>
    </source>
</evidence>
<sequence>MDEIAKEKVCVTGASGYIASWLVKLLLQRGYTVNATADVLDPAVKGTLSVLASCKKFPTVRRMVLTSSTATSLITSRTLTPDVVVDETWFSDPELCKGSDLMYYTLSKVLAEEAAWKYAKENDIDMVSINPSMVIGPMLQPTINDSVASILNLINGSGYYPDLACPWVHVKDVAEAHIRAFEIPSAKGRYILGERVLHYSDVKKILHELYPSIKLPDKCVDVGDPLPKTNFQLSNFKVKSLGIEYISFEVSLKETGKSEGVEIDDPTKTDHLLALDGAEHRLHLFEANLVEEGSFDSAIHGCDGVFHTATPLKFNSENPEAEVIDPAVKGTLNVLASCAKSPSVKRVIFTSSTAAVSHTDTPLTNETVVDETWFSSPECCKGKIGECYLLSKTLAEDAAWKFAKENGIDMVSINPAAVIGPMLQPTTNITTFFFVFNLINGSETYSNATFGWVHVKDVAEAHIRAFEIPTANGRYILSETVAHFADLVKMLRELYPNSKLPNKCADDEPLDATYKLSNEKAKTLGIEFIPLKIALKETVECLKEKFNITTTVEGEGKKVCVTGASGYIASWIVKLLLDRGYTVNATVRSLNDPKKVDHLIALDGAKDRLNLFEANLLEEGSFDAAIHGCDGVFHTASPVKLDVPNPQAELIDPAVNGTLNVLETCVRIPSIKRVVLTSSMAAVLLTGYEKFQLKPGFIMQKWYLLSKTLAEEAAWNFAKEYGLDMVSINPAVVIGPLLQPTVNASSFAVLSLVNGSETYQNVTFGWVHVKDVAEAHVLAFEIPSANGRYLLNESVNHVSEVVEILKELYPNLKLPTKPADDKPFDPTYKVCKEKVESLGIKYTPLKTGLKDTVECLIEKFISV</sequence>
<dbReference type="InterPro" id="IPR050425">
    <property type="entry name" value="NAD(P)_dehydrat-like"/>
</dbReference>
<evidence type="ECO:0000313" key="6">
    <source>
        <dbReference type="Proteomes" id="UP000596660"/>
    </source>
</evidence>
<evidence type="ECO:0000259" key="4">
    <source>
        <dbReference type="Pfam" id="PF01370"/>
    </source>
</evidence>
<evidence type="ECO:0000313" key="5">
    <source>
        <dbReference type="EnsemblPlants" id="AUR62000139-RA:cds"/>
    </source>
</evidence>
<feature type="domain" description="NAD-dependent epimerase/dehydratase" evidence="4">
    <location>
        <begin position="278"/>
        <end position="470"/>
    </location>
</feature>
<dbReference type="SUPFAM" id="SSF51735">
    <property type="entry name" value="NAD(P)-binding Rossmann-fold domains"/>
    <property type="match status" value="3"/>
</dbReference>
<comment type="similarity">
    <text evidence="3">Belongs to the NAD(P)-dependent epimerase/dehydratase family. Dihydroflavonol-4-reductase subfamily.</text>
</comment>
<keyword evidence="6" id="KW-1185">Reference proteome</keyword>
<dbReference type="FunFam" id="3.40.50.720:FF:000085">
    <property type="entry name" value="Dihydroflavonol reductase"/>
    <property type="match status" value="3"/>
</dbReference>
<dbReference type="Pfam" id="PF01370">
    <property type="entry name" value="Epimerase"/>
    <property type="match status" value="3"/>
</dbReference>
<reference evidence="5" key="1">
    <citation type="journal article" date="2017" name="Nature">
        <title>The genome of Chenopodium quinoa.</title>
        <authorList>
            <person name="Jarvis D.E."/>
            <person name="Ho Y.S."/>
            <person name="Lightfoot D.J."/>
            <person name="Schmoeckel S.M."/>
            <person name="Li B."/>
            <person name="Borm T.J.A."/>
            <person name="Ohyanagi H."/>
            <person name="Mineta K."/>
            <person name="Michell C.T."/>
            <person name="Saber N."/>
            <person name="Kharbatia N.M."/>
            <person name="Rupper R.R."/>
            <person name="Sharp A.R."/>
            <person name="Dally N."/>
            <person name="Boughton B.A."/>
            <person name="Woo Y.H."/>
            <person name="Gao G."/>
            <person name="Schijlen E.G.W.M."/>
            <person name="Guo X."/>
            <person name="Momin A.A."/>
            <person name="Negrao S."/>
            <person name="Al-Babili S."/>
            <person name="Gehring C."/>
            <person name="Roessner U."/>
            <person name="Jung C."/>
            <person name="Murphy K."/>
            <person name="Arold S.T."/>
            <person name="Gojobori T."/>
            <person name="van der Linden C.G."/>
            <person name="van Loo E.N."/>
            <person name="Jellen E.N."/>
            <person name="Maughan P.J."/>
            <person name="Tester M."/>
        </authorList>
    </citation>
    <scope>NUCLEOTIDE SEQUENCE [LARGE SCALE GENOMIC DNA]</scope>
    <source>
        <strain evidence="5">cv. PI 614886</strain>
    </source>
</reference>
<dbReference type="InterPro" id="IPR001509">
    <property type="entry name" value="Epimerase_deHydtase"/>
</dbReference>
<organism evidence="5 6">
    <name type="scientific">Chenopodium quinoa</name>
    <name type="common">Quinoa</name>
    <dbReference type="NCBI Taxonomy" id="63459"/>
    <lineage>
        <taxon>Eukaryota</taxon>
        <taxon>Viridiplantae</taxon>
        <taxon>Streptophyta</taxon>
        <taxon>Embryophyta</taxon>
        <taxon>Tracheophyta</taxon>
        <taxon>Spermatophyta</taxon>
        <taxon>Magnoliopsida</taxon>
        <taxon>eudicotyledons</taxon>
        <taxon>Gunneridae</taxon>
        <taxon>Pentapetalae</taxon>
        <taxon>Caryophyllales</taxon>
        <taxon>Chenopodiaceae</taxon>
        <taxon>Chenopodioideae</taxon>
        <taxon>Atripliceae</taxon>
        <taxon>Chenopodium</taxon>
    </lineage>
</organism>
<keyword evidence="1" id="KW-0521">NADP</keyword>
<dbReference type="PANTHER" id="PTHR10366">
    <property type="entry name" value="NAD DEPENDENT EPIMERASE/DEHYDRATASE"/>
    <property type="match status" value="1"/>
</dbReference>
<feature type="domain" description="NAD-dependent epimerase/dehydratase" evidence="4">
    <location>
        <begin position="36"/>
        <end position="186"/>
    </location>
</feature>
<keyword evidence="2" id="KW-0560">Oxidoreductase</keyword>
<dbReference type="OMA" id="LDTITIC"/>
<evidence type="ECO:0000256" key="2">
    <source>
        <dbReference type="ARBA" id="ARBA00023002"/>
    </source>
</evidence>
<proteinExistence type="inferred from homology"/>
<dbReference type="AlphaFoldDB" id="A0A803KM83"/>
<dbReference type="EnsemblPlants" id="AUR62000139-RA">
    <property type="protein sequence ID" value="AUR62000139-RA:cds"/>
    <property type="gene ID" value="AUR62000139"/>
</dbReference>
<dbReference type="Gramene" id="AUR62000139-RA">
    <property type="protein sequence ID" value="AUR62000139-RA:cds"/>
    <property type="gene ID" value="AUR62000139"/>
</dbReference>
<dbReference type="Proteomes" id="UP000596660">
    <property type="component" value="Unplaced"/>
</dbReference>
<name>A0A803KM83_CHEQI</name>